<dbReference type="InterPro" id="IPR014813">
    <property type="entry name" value="Gnl3_N_dom"/>
</dbReference>
<dbReference type="CDD" id="cd04178">
    <property type="entry name" value="Nucleostemin_like"/>
    <property type="match status" value="1"/>
</dbReference>
<dbReference type="Pfam" id="PF01926">
    <property type="entry name" value="MMR_HSR1"/>
    <property type="match status" value="1"/>
</dbReference>
<evidence type="ECO:0000259" key="9">
    <source>
        <dbReference type="PROSITE" id="PS51721"/>
    </source>
</evidence>
<dbReference type="PRINTS" id="PR00326">
    <property type="entry name" value="GTP1OBG"/>
</dbReference>
<dbReference type="InterPro" id="IPR027417">
    <property type="entry name" value="P-loop_NTPase"/>
</dbReference>
<evidence type="ECO:0000256" key="4">
    <source>
        <dbReference type="ARBA" id="ARBA00023134"/>
    </source>
</evidence>
<dbReference type="Pfam" id="PF08701">
    <property type="entry name" value="GN3L_Grn1"/>
    <property type="match status" value="1"/>
</dbReference>
<evidence type="ECO:0000256" key="2">
    <source>
        <dbReference type="ARBA" id="ARBA00022741"/>
    </source>
</evidence>
<dbReference type="InterPro" id="IPR006073">
    <property type="entry name" value="GTP-bd"/>
</dbReference>
<accession>A0A023EVH2</accession>
<feature type="compositionally biased region" description="Basic and acidic residues" evidence="8">
    <location>
        <begin position="71"/>
        <end position="86"/>
    </location>
</feature>
<dbReference type="InterPro" id="IPR030378">
    <property type="entry name" value="G_CP_dom"/>
</dbReference>
<keyword evidence="3" id="KW-0175">Coiled coil</keyword>
<evidence type="ECO:0000256" key="7">
    <source>
        <dbReference type="ARBA" id="ARBA00069022"/>
    </source>
</evidence>
<evidence type="ECO:0000256" key="5">
    <source>
        <dbReference type="ARBA" id="ARBA00023242"/>
    </source>
</evidence>
<sequence>MALKALKCRSSKRQKASLRYKKIKKIAASKKKKEKEAKKLPKLRSKKQKLIQVPNVCPFKREILEEVAEHKQFQEREKERKKELLKQQRSKVAEGQTMESMAADAEKRGEEYDPSKSEAVEEEYVNVGRGKDWSLKAYFKEFKKVIDAADVILEVVDARDPLGTRCAEVAQIVREAPGQKRLVLILNKADLVPRENLEKWMKYLRKSGPVIPFKATTQTQKHRIGNRKFKASTTLECSPCIGADLLKELLANYCRSDDIRTSIRVGIVGLPNVGKSSLVNSLKRKRACLVGARPGITKQMQEVQIDSHVKLLDSPGIIFQRPKDEDRNRFFALRNAQKVTEIEDPFPLAEDILKRGTMSYFCKLYDISEFHSTDEFLAKKAIKMGALAKKGVPDAKKAARTLIEDWNCGKIKYCTHPPEDGSEVHVSAQLVSSDAPEFNLESFDNVLKALDTEYEESFKMKDKDGEEMAVISKDEILTMELDTQGPVNMELSQDDQKNKALEKLISSGRIIESDAEGQTVKGKKRKVNDYAEEEKKFRKDPMFQLDGNQTVNRNRKAALKAKKKALARDGKKSVDVAEEMESISLTEAPTMKKKKSSAAGDDYDFDEMM</sequence>
<dbReference type="PANTHER" id="PTHR11089:SF30">
    <property type="entry name" value="GUANINE NUCLEOTIDE-BINDING PROTEIN-LIKE 3 HOMOLOG"/>
    <property type="match status" value="1"/>
</dbReference>
<dbReference type="PROSITE" id="PS51721">
    <property type="entry name" value="G_CP"/>
    <property type="match status" value="1"/>
</dbReference>
<evidence type="ECO:0000313" key="10">
    <source>
        <dbReference type="EMBL" id="JAC13011.1"/>
    </source>
</evidence>
<dbReference type="FunFam" id="3.40.50.300:FF:000571">
    <property type="entry name" value="Guanine nucleotide-binding protein-like NSN1"/>
    <property type="match status" value="1"/>
</dbReference>
<evidence type="ECO:0000256" key="8">
    <source>
        <dbReference type="SAM" id="MobiDB-lite"/>
    </source>
</evidence>
<proteinExistence type="evidence at transcript level"/>
<reference evidence="10" key="1">
    <citation type="journal article" date="2014" name="PLoS Negl. Trop. Dis.">
        <title>Identification and characterization of seminal fluid proteins in the Asian tiger mosquito, Aedes albopictus.</title>
        <authorList>
            <person name="Boes K.E."/>
            <person name="Ribeiro J.M."/>
            <person name="Wong A."/>
            <person name="Harrington L.C."/>
            <person name="Wolfner M.F."/>
            <person name="Sirot L.K."/>
        </authorList>
    </citation>
    <scope>NUCLEOTIDE SEQUENCE</scope>
    <source>
        <tissue evidence="10">Reproductive organs</tissue>
    </source>
</reference>
<dbReference type="VEuPathDB" id="VectorBase:AALFPA_064360"/>
<name>A0A023EVH2_AEDAL</name>
<feature type="region of interest" description="Disordered" evidence="8">
    <location>
        <begin position="562"/>
        <end position="609"/>
    </location>
</feature>
<feature type="compositionally biased region" description="Basic and acidic residues" evidence="8">
    <location>
        <begin position="566"/>
        <end position="575"/>
    </location>
</feature>
<dbReference type="Gene3D" id="3.40.50.300">
    <property type="entry name" value="P-loop containing nucleotide triphosphate hydrolases"/>
    <property type="match status" value="1"/>
</dbReference>
<dbReference type="GO" id="GO:0005525">
    <property type="term" value="F:GTP binding"/>
    <property type="evidence" value="ECO:0007669"/>
    <property type="project" value="UniProtKB-KW"/>
</dbReference>
<dbReference type="VEuPathDB" id="VectorBase:AALF025582"/>
<protein>
    <recommendedName>
        <fullName evidence="7">Guanine nucleotide-binding protein-like 3 homolog</fullName>
    </recommendedName>
</protein>
<evidence type="ECO:0000256" key="3">
    <source>
        <dbReference type="ARBA" id="ARBA00023054"/>
    </source>
</evidence>
<evidence type="ECO:0000256" key="6">
    <source>
        <dbReference type="ARBA" id="ARBA00059892"/>
    </source>
</evidence>
<dbReference type="SUPFAM" id="SSF52540">
    <property type="entry name" value="P-loop containing nucleoside triphosphate hydrolases"/>
    <property type="match status" value="1"/>
</dbReference>
<feature type="region of interest" description="Disordered" evidence="8">
    <location>
        <begin position="71"/>
        <end position="115"/>
    </location>
</feature>
<dbReference type="VEuPathDB" id="VectorBase:AALC636_037611"/>
<comment type="subcellular location">
    <subcellularLocation>
        <location evidence="1">Nucleus</location>
        <location evidence="1">Nucleolus</location>
    </subcellularLocation>
</comment>
<dbReference type="GO" id="GO:0051239">
    <property type="term" value="P:regulation of multicellular organismal process"/>
    <property type="evidence" value="ECO:0007669"/>
    <property type="project" value="UniProtKB-ARBA"/>
</dbReference>
<evidence type="ECO:0000256" key="1">
    <source>
        <dbReference type="ARBA" id="ARBA00004604"/>
    </source>
</evidence>
<dbReference type="FunFam" id="1.10.1580.10:FF:000002">
    <property type="entry name" value="Guanine nucleotide-binding protein-like 3 (nucleolar)-like"/>
    <property type="match status" value="1"/>
</dbReference>
<dbReference type="EMBL" id="GAPW01000587">
    <property type="protein sequence ID" value="JAC13011.1"/>
    <property type="molecule type" value="mRNA"/>
</dbReference>
<keyword evidence="4" id="KW-0342">GTP-binding</keyword>
<keyword evidence="2" id="KW-0547">Nucleotide-binding</keyword>
<dbReference type="GO" id="GO:0005730">
    <property type="term" value="C:nucleolus"/>
    <property type="evidence" value="ECO:0007669"/>
    <property type="project" value="UniProtKB-SubCell"/>
</dbReference>
<dbReference type="InterPro" id="IPR023179">
    <property type="entry name" value="GTP-bd_ortho_bundle_sf"/>
</dbReference>
<dbReference type="AlphaFoldDB" id="A0A023EVH2"/>
<dbReference type="PANTHER" id="PTHR11089">
    <property type="entry name" value="GTP-BINDING PROTEIN-RELATED"/>
    <property type="match status" value="1"/>
</dbReference>
<feature type="compositionally biased region" description="Basic and acidic residues" evidence="8">
    <location>
        <begin position="104"/>
        <end position="115"/>
    </location>
</feature>
<dbReference type="Gene3D" id="1.10.1580.10">
    <property type="match status" value="1"/>
</dbReference>
<organism evidence="10">
    <name type="scientific">Aedes albopictus</name>
    <name type="common">Asian tiger mosquito</name>
    <name type="synonym">Stegomyia albopicta</name>
    <dbReference type="NCBI Taxonomy" id="7160"/>
    <lineage>
        <taxon>Eukaryota</taxon>
        <taxon>Metazoa</taxon>
        <taxon>Ecdysozoa</taxon>
        <taxon>Arthropoda</taxon>
        <taxon>Hexapoda</taxon>
        <taxon>Insecta</taxon>
        <taxon>Pterygota</taxon>
        <taxon>Neoptera</taxon>
        <taxon>Endopterygota</taxon>
        <taxon>Diptera</taxon>
        <taxon>Nematocera</taxon>
        <taxon>Culicoidea</taxon>
        <taxon>Culicidae</taxon>
        <taxon>Culicinae</taxon>
        <taxon>Aedini</taxon>
        <taxon>Aedes</taxon>
        <taxon>Stegomyia</taxon>
    </lineage>
</organism>
<feature type="domain" description="CP-type G" evidence="9">
    <location>
        <begin position="139"/>
        <end position="320"/>
    </location>
</feature>
<keyword evidence="5" id="KW-0539">Nucleus</keyword>
<feature type="region of interest" description="Disordered" evidence="8">
    <location>
        <begin position="25"/>
        <end position="45"/>
    </location>
</feature>
<dbReference type="GO" id="GO:0050793">
    <property type="term" value="P:regulation of developmental process"/>
    <property type="evidence" value="ECO:0007669"/>
    <property type="project" value="UniProtKB-ARBA"/>
</dbReference>
<dbReference type="InterPro" id="IPR050755">
    <property type="entry name" value="TRAFAC_YlqF/YawG_RiboMat"/>
</dbReference>
<comment type="function">
    <text evidence="6">May play a role in regulating cellular proliferation.</text>
</comment>